<dbReference type="Proteomes" id="UP000244956">
    <property type="component" value="Unassembled WGS sequence"/>
</dbReference>
<gene>
    <name evidence="7" type="ORF">DDZ16_02880</name>
</gene>
<dbReference type="PROSITE" id="PS00483">
    <property type="entry name" value="DIHYDROOROTASE_2"/>
    <property type="match status" value="1"/>
</dbReference>
<dbReference type="GO" id="GO:0004038">
    <property type="term" value="F:allantoinase activity"/>
    <property type="evidence" value="ECO:0007669"/>
    <property type="project" value="TreeGrafter"/>
</dbReference>
<evidence type="ECO:0000256" key="4">
    <source>
        <dbReference type="ARBA" id="ARBA00022723"/>
    </source>
</evidence>
<keyword evidence="8" id="KW-1185">Reference proteome</keyword>
<comment type="similarity">
    <text evidence="3">Belongs to the metallo-dependent hydrolases superfamily. DHOase family. Class I DHOase subfamily.</text>
</comment>
<reference evidence="7 8" key="1">
    <citation type="submission" date="2018-05" db="EMBL/GenBank/DDBJ databases">
        <title>Marinilabilia rubrum sp. nov., isolated from saltern sediment.</title>
        <authorList>
            <person name="Zhang R."/>
        </authorList>
    </citation>
    <scope>NUCLEOTIDE SEQUENCE [LARGE SCALE GENOMIC DNA]</scope>
    <source>
        <strain evidence="7 8">WTE16</strain>
    </source>
</reference>
<dbReference type="SUPFAM" id="SSF51556">
    <property type="entry name" value="Metallo-dependent hydrolases"/>
    <property type="match status" value="1"/>
</dbReference>
<dbReference type="GO" id="GO:0005737">
    <property type="term" value="C:cytoplasm"/>
    <property type="evidence" value="ECO:0007669"/>
    <property type="project" value="TreeGrafter"/>
</dbReference>
<keyword evidence="4" id="KW-0479">Metal-binding</keyword>
<comment type="cofactor">
    <cofactor evidence="1">
        <name>Zn(2+)</name>
        <dbReference type="ChEBI" id="CHEBI:29105"/>
    </cofactor>
</comment>
<dbReference type="Gene3D" id="3.20.20.140">
    <property type="entry name" value="Metal-dependent hydrolases"/>
    <property type="match status" value="1"/>
</dbReference>
<keyword evidence="5" id="KW-0378">Hydrolase</keyword>
<protein>
    <submittedName>
        <fullName evidence="7">Dihydroorotase</fullName>
    </submittedName>
</protein>
<dbReference type="GO" id="GO:0046872">
    <property type="term" value="F:metal ion binding"/>
    <property type="evidence" value="ECO:0007669"/>
    <property type="project" value="UniProtKB-KW"/>
</dbReference>
<evidence type="ECO:0000256" key="3">
    <source>
        <dbReference type="ARBA" id="ARBA00010286"/>
    </source>
</evidence>
<dbReference type="InterPro" id="IPR050138">
    <property type="entry name" value="DHOase/Allantoinase_Hydrolase"/>
</dbReference>
<dbReference type="OrthoDB" id="9765462at2"/>
<dbReference type="PANTHER" id="PTHR43668:SF4">
    <property type="entry name" value="ALLANTOINASE"/>
    <property type="match status" value="1"/>
</dbReference>
<evidence type="ECO:0000313" key="8">
    <source>
        <dbReference type="Proteomes" id="UP000244956"/>
    </source>
</evidence>
<evidence type="ECO:0000256" key="2">
    <source>
        <dbReference type="ARBA" id="ARBA00002368"/>
    </source>
</evidence>
<dbReference type="InterPro" id="IPR006680">
    <property type="entry name" value="Amidohydro-rel"/>
</dbReference>
<dbReference type="NCBIfam" id="TIGR00857">
    <property type="entry name" value="pyrC_multi"/>
    <property type="match status" value="1"/>
</dbReference>
<evidence type="ECO:0000256" key="5">
    <source>
        <dbReference type="ARBA" id="ARBA00022801"/>
    </source>
</evidence>
<sequence>MQTLIKNGTIINEGQMAEGSVLIKDDIIERIIPKGEDLPDVSKVIDAKGSYIIPGVIDDQVHFREPGLTHKADIYTESRAAVAGGITSFMEMPNTNPQTTTIEALNQKFDIASRNSLTNYSFYLGATNNNLREITKVDPLNVCGIKVFMGSSTGNMLVDQPEALANIFREAPTIITTHCEDEATIRQNTKLFKEKYGEEMPFRYHPQIRNAEACYKSSSKAVELAEKNNARLHILHLSTEKELSLFNSNIPLEEKRITAEVCVHHLWFSEADYDKYGSRIKWNPAVKSEKDRNSLREALKNNLLDVVATDHAPHTLEEKSNPYFKAPSGGPLVEHSLIAMMEMANKGIFSKEMVVEKMCHAPAKLFQVEKRGFIREGYFADLVLLSPNDSMVVTDESVHYKCQWSPFSGTKFSHKVTHTFVNGHLAYSNGTFDESKTGNSLRFNR</sequence>
<dbReference type="GO" id="GO:0006145">
    <property type="term" value="P:purine nucleobase catabolic process"/>
    <property type="evidence" value="ECO:0007669"/>
    <property type="project" value="TreeGrafter"/>
</dbReference>
<dbReference type="NCBIfam" id="NF006688">
    <property type="entry name" value="PRK09236.1"/>
    <property type="match status" value="1"/>
</dbReference>
<evidence type="ECO:0000256" key="1">
    <source>
        <dbReference type="ARBA" id="ARBA00001947"/>
    </source>
</evidence>
<comment type="function">
    <text evidence="2">Catalyzes the reversible cyclization of carbamoyl aspartate to dihydroorotate.</text>
</comment>
<dbReference type="Pfam" id="PF01979">
    <property type="entry name" value="Amidohydro_1"/>
    <property type="match status" value="1"/>
</dbReference>
<dbReference type="RefSeq" id="WP_109262894.1">
    <property type="nucleotide sequence ID" value="NZ_QEWP01000001.1"/>
</dbReference>
<evidence type="ECO:0000259" key="6">
    <source>
        <dbReference type="Pfam" id="PF01979"/>
    </source>
</evidence>
<dbReference type="InterPro" id="IPR011059">
    <property type="entry name" value="Metal-dep_hydrolase_composite"/>
</dbReference>
<dbReference type="AlphaFoldDB" id="A0A2U2BEE3"/>
<organism evidence="7 8">
    <name type="scientific">Marinilabilia rubra</name>
    <dbReference type="NCBI Taxonomy" id="2162893"/>
    <lineage>
        <taxon>Bacteria</taxon>
        <taxon>Pseudomonadati</taxon>
        <taxon>Bacteroidota</taxon>
        <taxon>Bacteroidia</taxon>
        <taxon>Marinilabiliales</taxon>
        <taxon>Marinilabiliaceae</taxon>
        <taxon>Marinilabilia</taxon>
    </lineage>
</organism>
<dbReference type="PANTHER" id="PTHR43668">
    <property type="entry name" value="ALLANTOINASE"/>
    <property type="match status" value="1"/>
</dbReference>
<dbReference type="CDD" id="cd01318">
    <property type="entry name" value="DHOase_IIb"/>
    <property type="match status" value="1"/>
</dbReference>
<dbReference type="SUPFAM" id="SSF51338">
    <property type="entry name" value="Composite domain of metallo-dependent hydrolases"/>
    <property type="match status" value="1"/>
</dbReference>
<dbReference type="InterPro" id="IPR032466">
    <property type="entry name" value="Metal_Hydrolase"/>
</dbReference>
<dbReference type="InterPro" id="IPR002195">
    <property type="entry name" value="Dihydroorotase_CS"/>
</dbReference>
<proteinExistence type="inferred from homology"/>
<dbReference type="EMBL" id="QEWP01000001">
    <property type="protein sequence ID" value="PWE01444.1"/>
    <property type="molecule type" value="Genomic_DNA"/>
</dbReference>
<feature type="domain" description="Amidohydrolase-related" evidence="6">
    <location>
        <begin position="51"/>
        <end position="425"/>
    </location>
</feature>
<dbReference type="Gene3D" id="2.30.40.10">
    <property type="entry name" value="Urease, subunit C, domain 1"/>
    <property type="match status" value="1"/>
</dbReference>
<name>A0A2U2BEE3_9BACT</name>
<evidence type="ECO:0000313" key="7">
    <source>
        <dbReference type="EMBL" id="PWE01444.1"/>
    </source>
</evidence>
<accession>A0A2U2BEE3</accession>
<comment type="caution">
    <text evidence="7">The sequence shown here is derived from an EMBL/GenBank/DDBJ whole genome shotgun (WGS) entry which is preliminary data.</text>
</comment>